<dbReference type="Pfam" id="PF07457">
    <property type="entry name" value="DUF1516"/>
    <property type="match status" value="1"/>
</dbReference>
<accession>A0ABS5LC65</accession>
<evidence type="ECO:0000256" key="4">
    <source>
        <dbReference type="ARBA" id="ARBA00023136"/>
    </source>
</evidence>
<dbReference type="InterPro" id="IPR010899">
    <property type="entry name" value="UPF0344"/>
</dbReference>
<keyword evidence="1" id="KW-1003">Cell membrane</keyword>
<feature type="transmembrane region" description="Helical" evidence="5">
    <location>
        <begin position="92"/>
        <end position="112"/>
    </location>
</feature>
<keyword evidence="3 5" id="KW-1133">Transmembrane helix</keyword>
<evidence type="ECO:0000256" key="3">
    <source>
        <dbReference type="ARBA" id="ARBA00022989"/>
    </source>
</evidence>
<name>A0ABS5LC65_9BACI</name>
<organism evidence="6 7">
    <name type="scientific">Metabacillus flavus</name>
    <dbReference type="NCBI Taxonomy" id="2823519"/>
    <lineage>
        <taxon>Bacteria</taxon>
        <taxon>Bacillati</taxon>
        <taxon>Bacillota</taxon>
        <taxon>Bacilli</taxon>
        <taxon>Bacillales</taxon>
        <taxon>Bacillaceae</taxon>
        <taxon>Metabacillus</taxon>
    </lineage>
</organism>
<evidence type="ECO:0000256" key="2">
    <source>
        <dbReference type="ARBA" id="ARBA00022692"/>
    </source>
</evidence>
<proteinExistence type="predicted"/>
<keyword evidence="4 5" id="KW-0472">Membrane</keyword>
<evidence type="ECO:0000313" key="6">
    <source>
        <dbReference type="EMBL" id="MBS2968317.1"/>
    </source>
</evidence>
<evidence type="ECO:0000313" key="7">
    <source>
        <dbReference type="Proteomes" id="UP000682403"/>
    </source>
</evidence>
<reference evidence="6 7" key="1">
    <citation type="submission" date="2021-04" db="EMBL/GenBank/DDBJ databases">
        <title>Metabacillus sp. strain KIGAM252 whole genome sequence.</title>
        <authorList>
            <person name="Seo M.-J."/>
            <person name="Cho E.-S."/>
            <person name="Hwang C.Y."/>
            <person name="Yoon D.J."/>
        </authorList>
    </citation>
    <scope>NUCLEOTIDE SEQUENCE [LARGE SCALE GENOMIC DNA]</scope>
    <source>
        <strain evidence="6 7">KIGAM252</strain>
    </source>
</reference>
<feature type="transmembrane region" description="Helical" evidence="5">
    <location>
        <begin position="6"/>
        <end position="23"/>
    </location>
</feature>
<evidence type="ECO:0000256" key="1">
    <source>
        <dbReference type="ARBA" id="ARBA00022475"/>
    </source>
</evidence>
<keyword evidence="7" id="KW-1185">Reference proteome</keyword>
<dbReference type="Proteomes" id="UP000682403">
    <property type="component" value="Unassembled WGS sequence"/>
</dbReference>
<dbReference type="RefSeq" id="WP_211557024.1">
    <property type="nucleotide sequence ID" value="NZ_JAGVRK010000001.1"/>
</dbReference>
<sequence>MTHYHITSWLIAVLLFFAVYYLHKHGKVKLASILHVFLRITYFFVLATGFFLVSQISISFGHLVKTAIGALTVGFMEIILVHQKKGETYKPLWVICMFLLGAALLLGFYLPLGIHL</sequence>
<gene>
    <name evidence="6" type="ORF">J9317_06035</name>
</gene>
<feature type="transmembrane region" description="Helical" evidence="5">
    <location>
        <begin position="59"/>
        <end position="80"/>
    </location>
</feature>
<comment type="caution">
    <text evidence="6">The sequence shown here is derived from an EMBL/GenBank/DDBJ whole genome shotgun (WGS) entry which is preliminary data.</text>
</comment>
<dbReference type="EMBL" id="JAGVRK010000001">
    <property type="protein sequence ID" value="MBS2968317.1"/>
    <property type="molecule type" value="Genomic_DNA"/>
</dbReference>
<evidence type="ECO:0000256" key="5">
    <source>
        <dbReference type="SAM" id="Phobius"/>
    </source>
</evidence>
<keyword evidence="2 5" id="KW-0812">Transmembrane</keyword>
<protein>
    <submittedName>
        <fullName evidence="6">DUF1516 family protein</fullName>
    </submittedName>
</protein>
<feature type="transmembrane region" description="Helical" evidence="5">
    <location>
        <begin position="30"/>
        <end position="53"/>
    </location>
</feature>